<dbReference type="CDD" id="cd16841">
    <property type="entry name" value="RraA_family"/>
    <property type="match status" value="1"/>
</dbReference>
<keyword evidence="1 2" id="KW-0479">Metal-binding</keyword>
<dbReference type="InterPro" id="IPR005493">
    <property type="entry name" value="RraA/RraA-like"/>
</dbReference>
<sequence length="529" mass="55790">MIISAFQRFTGRAGSTHDAGVTIEPDSAKVSTGVAISVAEVIERSRKVIAVHLNYRSRAAQRGRFPGHPSYFLKPPTSLALSGRPVERPAGTRLLAFEGEIALVIGRRTRRVSPENSWDCVQFVCAANDLGVYDLRTVDKGSNLRSKGGDGFTPIGPQLLSARGIDPARLRVRTWVNGRLAQDGDTSDLLFPFTQLIADLSQLITLEAGDVILTGTPAGSSVVAPGDTVEVQVDSVEDPRLSTGRLCTSVVAGTDAFADFGAQPDADEAQIVDAWGSRVAAGLEPEFVLTESLKAKLASVGTATLSAQLRKRGLNAVTIDGLTPTHPDKRMVGRARTLRFVPLREDLFKARGGGYNAQKRAFDSLEPGDVLVIEGRGEKGSGTVGDILALRAQVRGAVGIVTDGGVRDVAAVSALDICTFHGGPHPAVLGRRHVPWDVDIAVACGGATVEPGDVLVGDADGVVVIPPGLAEDIADSAIAQETEEQYIADRVAEGAALEGLYPMNDSARADYEQSRRGRHADTTPKGSTP</sequence>
<accession>A0A5Q5CGG6</accession>
<feature type="binding site" evidence="2">
    <location>
        <position position="408"/>
    </location>
    <ligand>
        <name>Mg(2+)</name>
        <dbReference type="ChEBI" id="CHEBI:18420"/>
    </ligand>
</feature>
<dbReference type="Pfam" id="PF03737">
    <property type="entry name" value="RraA-like"/>
    <property type="match status" value="1"/>
</dbReference>
<protein>
    <submittedName>
        <fullName evidence="5">5-carboxymethyl-2-hydroxymuconate delta-isomerase</fullName>
        <ecNumber evidence="5">5.3.3.10</ecNumber>
    </submittedName>
</protein>
<evidence type="ECO:0000256" key="2">
    <source>
        <dbReference type="PIRSR" id="PIRSR605493-1"/>
    </source>
</evidence>
<evidence type="ECO:0000256" key="3">
    <source>
        <dbReference type="SAM" id="MobiDB-lite"/>
    </source>
</evidence>
<evidence type="ECO:0000259" key="4">
    <source>
        <dbReference type="Pfam" id="PF01557"/>
    </source>
</evidence>
<dbReference type="KEGG" id="mjl:Mjls_2644"/>
<dbReference type="PANTHER" id="PTHR11820:SF112">
    <property type="entry name" value="FUMARYLACETOACETATE HYDROLASE FAMILY PROTEIN (AFU_ORTHOLOGUE AFUA_1G02370)-RELATED"/>
    <property type="match status" value="1"/>
</dbReference>
<dbReference type="InterPro" id="IPR011234">
    <property type="entry name" value="Fumarylacetoacetase-like_C"/>
</dbReference>
<keyword evidence="2" id="KW-0460">Magnesium</keyword>
<dbReference type="Gene3D" id="3.50.30.40">
    <property type="entry name" value="Ribonuclease E inhibitor RraA/RraA-like"/>
    <property type="match status" value="1"/>
</dbReference>
<dbReference type="GO" id="GO:0008704">
    <property type="term" value="F:5-carboxymethyl-2-hydroxymuconate delta-isomerase activity"/>
    <property type="evidence" value="ECO:0007669"/>
    <property type="project" value="UniProtKB-EC"/>
</dbReference>
<dbReference type="AlphaFoldDB" id="A0A5Q5CGG6"/>
<feature type="binding site" evidence="2">
    <location>
        <position position="407"/>
    </location>
    <ligand>
        <name>substrate</name>
    </ligand>
</feature>
<dbReference type="InterPro" id="IPR036704">
    <property type="entry name" value="RraA/RraA-like_sf"/>
</dbReference>
<comment type="cofactor">
    <cofactor evidence="2">
        <name>Mg(2+)</name>
        <dbReference type="ChEBI" id="CHEBI:18420"/>
    </cofactor>
</comment>
<dbReference type="NCBIfam" id="NF006093">
    <property type="entry name" value="PRK08245.1"/>
    <property type="match status" value="1"/>
</dbReference>
<evidence type="ECO:0000313" key="5">
    <source>
        <dbReference type="EMBL" id="ABN98425.1"/>
    </source>
</evidence>
<proteinExistence type="predicted"/>
<feature type="binding site" evidence="2">
    <location>
        <begin position="385"/>
        <end position="388"/>
    </location>
    <ligand>
        <name>substrate</name>
    </ligand>
</feature>
<name>A0A5Q5CGG6_MYCSJ</name>
<dbReference type="PANTHER" id="PTHR11820">
    <property type="entry name" value="ACYLPYRUVASE"/>
    <property type="match status" value="1"/>
</dbReference>
<dbReference type="SUPFAM" id="SSF56529">
    <property type="entry name" value="FAH"/>
    <property type="match status" value="1"/>
</dbReference>
<dbReference type="SUPFAM" id="SSF89562">
    <property type="entry name" value="RraA-like"/>
    <property type="match status" value="1"/>
</dbReference>
<dbReference type="EC" id="5.3.3.10" evidence="5"/>
<dbReference type="Pfam" id="PF01557">
    <property type="entry name" value="FAA_hydrolase"/>
    <property type="match status" value="1"/>
</dbReference>
<feature type="region of interest" description="Disordered" evidence="3">
    <location>
        <begin position="506"/>
        <end position="529"/>
    </location>
</feature>
<evidence type="ECO:0000256" key="1">
    <source>
        <dbReference type="ARBA" id="ARBA00022723"/>
    </source>
</evidence>
<dbReference type="InterPro" id="IPR036663">
    <property type="entry name" value="Fumarylacetoacetase_C_sf"/>
</dbReference>
<keyword evidence="5" id="KW-0413">Isomerase</keyword>
<dbReference type="Gene3D" id="3.90.850.10">
    <property type="entry name" value="Fumarylacetoacetase-like, C-terminal domain"/>
    <property type="match status" value="1"/>
</dbReference>
<feature type="domain" description="Fumarylacetoacetase-like C-terminal" evidence="4">
    <location>
        <begin position="47"/>
        <end position="234"/>
    </location>
</feature>
<reference evidence="5" key="1">
    <citation type="submission" date="2007-02" db="EMBL/GenBank/DDBJ databases">
        <title>Complete sequence of Mycobacterium sp. JLS.</title>
        <authorList>
            <consortium name="US DOE Joint Genome Institute"/>
            <person name="Copeland A."/>
            <person name="Lucas S."/>
            <person name="Lapidus A."/>
            <person name="Barry K."/>
            <person name="Detter J.C."/>
            <person name="Glavina del Rio T."/>
            <person name="Hammon N."/>
            <person name="Israni S."/>
            <person name="Dalin E."/>
            <person name="Tice H."/>
            <person name="Pitluck S."/>
            <person name="Chain P."/>
            <person name="Malfatti S."/>
            <person name="Shin M."/>
            <person name="Vergez L."/>
            <person name="Schmutz J."/>
            <person name="Larimer F."/>
            <person name="Land M."/>
            <person name="Hauser L."/>
            <person name="Kyrpides N."/>
            <person name="Mikhailova N."/>
            <person name="Miller C.D."/>
            <person name="Anderson A.J."/>
            <person name="Sims R.C."/>
            <person name="Richardson P."/>
        </authorList>
    </citation>
    <scope>NUCLEOTIDE SEQUENCE [LARGE SCALE GENOMIC DNA]</scope>
    <source>
        <strain evidence="5">JLS</strain>
    </source>
</reference>
<dbReference type="NCBIfam" id="NF009399">
    <property type="entry name" value="PRK12764.1"/>
    <property type="match status" value="1"/>
</dbReference>
<feature type="compositionally biased region" description="Basic and acidic residues" evidence="3">
    <location>
        <begin position="507"/>
        <end position="522"/>
    </location>
</feature>
<organism evidence="5">
    <name type="scientific">Mycobacterium sp. (strain JLS)</name>
    <dbReference type="NCBI Taxonomy" id="164757"/>
    <lineage>
        <taxon>Bacteria</taxon>
        <taxon>Bacillati</taxon>
        <taxon>Actinomycetota</taxon>
        <taxon>Actinomycetes</taxon>
        <taxon>Mycobacteriales</taxon>
        <taxon>Mycobacteriaceae</taxon>
        <taxon>Mycobacterium</taxon>
    </lineage>
</organism>
<dbReference type="GO" id="GO:0046872">
    <property type="term" value="F:metal ion binding"/>
    <property type="evidence" value="ECO:0007669"/>
    <property type="project" value="UniProtKB-KW"/>
</dbReference>
<gene>
    <name evidence="5" type="ordered locus">Mjls_2644</name>
</gene>
<dbReference type="EMBL" id="CP000580">
    <property type="protein sequence ID" value="ABN98425.1"/>
    <property type="molecule type" value="Genomic_DNA"/>
</dbReference>